<evidence type="ECO:0000313" key="1">
    <source>
        <dbReference type="EMBL" id="TDD41375.1"/>
    </source>
</evidence>
<dbReference type="EMBL" id="SMKW01000059">
    <property type="protein sequence ID" value="TDD41375.1"/>
    <property type="molecule type" value="Genomic_DNA"/>
</dbReference>
<dbReference type="Proteomes" id="UP000294947">
    <property type="component" value="Unassembled WGS sequence"/>
</dbReference>
<comment type="caution">
    <text evidence="1">The sequence shown here is derived from an EMBL/GenBank/DDBJ whole genome shotgun (WGS) entry which is preliminary data.</text>
</comment>
<dbReference type="PROSITE" id="PS51257">
    <property type="entry name" value="PROKAR_LIPOPROTEIN"/>
    <property type="match status" value="1"/>
</dbReference>
<dbReference type="OrthoDB" id="3534693at2"/>
<dbReference type="AlphaFoldDB" id="A0A4R4YA41"/>
<sequence length="178" mass="18869">MLSTRVVPVAARTVLCPVGFIVVGCATAPPATLPADPSIVAPPGLPSDEHAVVERAYRDFWRITWNSTTERDGVWDAEVRRVAGQELADQITSRAREQLAGGIRLYGAVVARVSSVQITGGQASVQDCQDASRAGQADLASGNPKNVGIARNLVHATLTKGPDAVWRVDRIEFPGGEC</sequence>
<gene>
    <name evidence="1" type="ORF">E1288_32885</name>
</gene>
<proteinExistence type="predicted"/>
<keyword evidence="2" id="KW-1185">Reference proteome</keyword>
<evidence type="ECO:0000313" key="2">
    <source>
        <dbReference type="Proteomes" id="UP000294947"/>
    </source>
</evidence>
<organism evidence="1 2">
    <name type="scientific">Saccharopolyspora elongata</name>
    <dbReference type="NCBI Taxonomy" id="2530387"/>
    <lineage>
        <taxon>Bacteria</taxon>
        <taxon>Bacillati</taxon>
        <taxon>Actinomycetota</taxon>
        <taxon>Actinomycetes</taxon>
        <taxon>Pseudonocardiales</taxon>
        <taxon>Pseudonocardiaceae</taxon>
        <taxon>Saccharopolyspora</taxon>
    </lineage>
</organism>
<dbReference type="RefSeq" id="WP_132492243.1">
    <property type="nucleotide sequence ID" value="NZ_SMKW01000059.1"/>
</dbReference>
<evidence type="ECO:0008006" key="3">
    <source>
        <dbReference type="Google" id="ProtNLM"/>
    </source>
</evidence>
<accession>A0A4R4YA41</accession>
<name>A0A4R4YA41_9PSEU</name>
<protein>
    <recommendedName>
        <fullName evidence="3">Lipoprotein</fullName>
    </recommendedName>
</protein>
<reference evidence="1 2" key="1">
    <citation type="submission" date="2019-03" db="EMBL/GenBank/DDBJ databases">
        <title>Draft genome sequences of novel Actinobacteria.</title>
        <authorList>
            <person name="Sahin N."/>
            <person name="Ay H."/>
            <person name="Saygin H."/>
        </authorList>
    </citation>
    <scope>NUCLEOTIDE SEQUENCE [LARGE SCALE GENOMIC DNA]</scope>
    <source>
        <strain evidence="1 2">7K502</strain>
    </source>
</reference>